<evidence type="ECO:0000313" key="1">
    <source>
        <dbReference type="EMBL" id="GHW01372.1"/>
    </source>
</evidence>
<evidence type="ECO:0000313" key="2">
    <source>
        <dbReference type="Proteomes" id="UP000616547"/>
    </source>
</evidence>
<dbReference type="Proteomes" id="UP000616547">
    <property type="component" value="Unassembled WGS sequence"/>
</dbReference>
<dbReference type="EMBL" id="BOCI01000283">
    <property type="protein sequence ID" value="GHW01372.1"/>
    <property type="molecule type" value="Genomic_DNA"/>
</dbReference>
<organism evidence="1 2">
    <name type="scientific">Lactobacillus nasalidis</name>
    <dbReference type="NCBI Taxonomy" id="2797258"/>
    <lineage>
        <taxon>Bacteria</taxon>
        <taxon>Bacillati</taxon>
        <taxon>Bacillota</taxon>
        <taxon>Bacilli</taxon>
        <taxon>Lactobacillales</taxon>
        <taxon>Lactobacillaceae</taxon>
        <taxon>Lactobacillus</taxon>
    </lineage>
</organism>
<proteinExistence type="predicted"/>
<keyword evidence="2" id="KW-1185">Reference proteome</keyword>
<dbReference type="RefSeq" id="WP_201332063.1">
    <property type="nucleotide sequence ID" value="NZ_BOCG01000414.1"/>
</dbReference>
<gene>
    <name evidence="1" type="ORF">lacNasYZ03_10590</name>
</gene>
<accession>A0ABQ3WAY9</accession>
<comment type="caution">
    <text evidence="1">The sequence shown here is derived from an EMBL/GenBank/DDBJ whole genome shotgun (WGS) entry which is preliminary data.</text>
</comment>
<name>A0ABQ3WAY9_9LACO</name>
<reference evidence="2" key="1">
    <citation type="submission" date="2021-01" db="EMBL/GenBank/DDBJ databases">
        <title>Draft genome sequence of Nasalis larvatus strain YZ03.</title>
        <authorList>
            <person name="Suzuki-Hashido N."/>
            <person name="Tsuchida S."/>
            <person name="Hayakawa T."/>
        </authorList>
    </citation>
    <scope>NUCLEOTIDE SEQUENCE [LARGE SCALE GENOMIC DNA]</scope>
    <source>
        <strain evidence="2">YZ03</strain>
    </source>
</reference>
<sequence length="90" mass="10206">MINGTVKMLLENYLAPFLEEEDKIGRKTVDVKKGRIRIFDTPKTLHCSIQLDDVGLTEQEAVDLINHERLNLALAGSSHPITENWKASKF</sequence>
<protein>
    <submittedName>
        <fullName evidence="1">Uncharacterized protein</fullName>
    </submittedName>
</protein>